<gene>
    <name evidence="1" type="ORF">METZ01_LOCUS500004</name>
</gene>
<protein>
    <submittedName>
        <fullName evidence="1">Uncharacterized protein</fullName>
    </submittedName>
</protein>
<reference evidence="1" key="1">
    <citation type="submission" date="2018-05" db="EMBL/GenBank/DDBJ databases">
        <authorList>
            <person name="Lanie J.A."/>
            <person name="Ng W.-L."/>
            <person name="Kazmierczak K.M."/>
            <person name="Andrzejewski T.M."/>
            <person name="Davidsen T.M."/>
            <person name="Wayne K.J."/>
            <person name="Tettelin H."/>
            <person name="Glass J.I."/>
            <person name="Rusch D."/>
            <person name="Podicherti R."/>
            <person name="Tsui H.-C.T."/>
            <person name="Winkler M.E."/>
        </authorList>
    </citation>
    <scope>NUCLEOTIDE SEQUENCE</scope>
</reference>
<accession>A0A383DSB8</accession>
<dbReference type="AlphaFoldDB" id="A0A383DSB8"/>
<feature type="non-terminal residue" evidence="1">
    <location>
        <position position="50"/>
    </location>
</feature>
<name>A0A383DSB8_9ZZZZ</name>
<dbReference type="EMBL" id="UINC01219607">
    <property type="protein sequence ID" value="SVE47150.1"/>
    <property type="molecule type" value="Genomic_DNA"/>
</dbReference>
<organism evidence="1">
    <name type="scientific">marine metagenome</name>
    <dbReference type="NCBI Taxonomy" id="408172"/>
    <lineage>
        <taxon>unclassified sequences</taxon>
        <taxon>metagenomes</taxon>
        <taxon>ecological metagenomes</taxon>
    </lineage>
</organism>
<proteinExistence type="predicted"/>
<evidence type="ECO:0000313" key="1">
    <source>
        <dbReference type="EMBL" id="SVE47150.1"/>
    </source>
</evidence>
<sequence length="50" mass="5589">MFIIALPAAKLQFLCRPSVYMSFSRIPPLIRHLDNHLDLDASAVGAFAFL</sequence>